<accession>A0A3B0SQ90</accession>
<evidence type="ECO:0000256" key="1">
    <source>
        <dbReference type="SAM" id="Phobius"/>
    </source>
</evidence>
<name>A0A3B0SQ90_9ZZZZ</name>
<dbReference type="EMBL" id="UOEI01000565">
    <property type="protein sequence ID" value="VAW07995.1"/>
    <property type="molecule type" value="Genomic_DNA"/>
</dbReference>
<feature type="transmembrane region" description="Helical" evidence="1">
    <location>
        <begin position="12"/>
        <end position="29"/>
    </location>
</feature>
<dbReference type="AlphaFoldDB" id="A0A3B0SQ90"/>
<reference evidence="3" key="1">
    <citation type="submission" date="2018-06" db="EMBL/GenBank/DDBJ databases">
        <authorList>
            <person name="Zhirakovskaya E."/>
        </authorList>
    </citation>
    <scope>NUCLEOTIDE SEQUENCE</scope>
</reference>
<keyword evidence="1" id="KW-0812">Transmembrane</keyword>
<gene>
    <name evidence="3" type="ORF">MNBD_ACTINO01-2390</name>
</gene>
<dbReference type="Pfam" id="PF11127">
    <property type="entry name" value="YgaP-like_TM"/>
    <property type="match status" value="1"/>
</dbReference>
<organism evidence="3">
    <name type="scientific">hydrothermal vent metagenome</name>
    <dbReference type="NCBI Taxonomy" id="652676"/>
    <lineage>
        <taxon>unclassified sequences</taxon>
        <taxon>metagenomes</taxon>
        <taxon>ecological metagenomes</taxon>
    </lineage>
</organism>
<evidence type="ECO:0000259" key="2">
    <source>
        <dbReference type="Pfam" id="PF11127"/>
    </source>
</evidence>
<protein>
    <recommendedName>
        <fullName evidence="2">Inner membrane protein YgaP-like transmembrane domain-containing protein</fullName>
    </recommendedName>
</protein>
<feature type="domain" description="Inner membrane protein YgaP-like transmembrane" evidence="2">
    <location>
        <begin position="1"/>
        <end position="63"/>
    </location>
</feature>
<keyword evidence="1" id="KW-1133">Transmembrane helix</keyword>
<proteinExistence type="predicted"/>
<feature type="transmembrane region" description="Helical" evidence="1">
    <location>
        <begin position="35"/>
        <end position="58"/>
    </location>
</feature>
<keyword evidence="1" id="KW-0472">Membrane</keyword>
<evidence type="ECO:0000313" key="3">
    <source>
        <dbReference type="EMBL" id="VAW07995.1"/>
    </source>
</evidence>
<dbReference type="InterPro" id="IPR021309">
    <property type="entry name" value="YgaP-like_TM"/>
</dbReference>
<sequence length="71" mass="7202">MKANESSWDRIARVVLGVALIVGGLTAVGGTGGYIMAAVGLIPLVTGLIGWCPIYSILKIGTKEDATPTSG</sequence>